<protein>
    <submittedName>
        <fullName evidence="1">Unannotated protein</fullName>
    </submittedName>
</protein>
<dbReference type="AlphaFoldDB" id="A0A6J6EWW9"/>
<evidence type="ECO:0000313" key="1">
    <source>
        <dbReference type="EMBL" id="CAB4579214.1"/>
    </source>
</evidence>
<proteinExistence type="predicted"/>
<accession>A0A6J6EWW9</accession>
<dbReference type="EMBL" id="CAEZTZ010000012">
    <property type="protein sequence ID" value="CAB4579214.1"/>
    <property type="molecule type" value="Genomic_DNA"/>
</dbReference>
<gene>
    <name evidence="1" type="ORF">UFOPK1767_00180</name>
</gene>
<reference evidence="1" key="1">
    <citation type="submission" date="2020-05" db="EMBL/GenBank/DDBJ databases">
        <authorList>
            <person name="Chiriac C."/>
            <person name="Salcher M."/>
            <person name="Ghai R."/>
            <person name="Kavagutti S V."/>
        </authorList>
    </citation>
    <scope>NUCLEOTIDE SEQUENCE</scope>
</reference>
<organism evidence="1">
    <name type="scientific">freshwater metagenome</name>
    <dbReference type="NCBI Taxonomy" id="449393"/>
    <lineage>
        <taxon>unclassified sequences</taxon>
        <taxon>metagenomes</taxon>
        <taxon>ecological metagenomes</taxon>
    </lineage>
</organism>
<name>A0A6J6EWW9_9ZZZZ</name>
<sequence length="315" mass="35299">MIGNPVLGKVIRANSLRTVHPPNLALAGIARDRIAFFLLAREQARAQNAHRRFLVLDLALLVLTRDDDSRRNVRDSNSRVGRVDRLATGATGAEDIDTYVIWADRDLFGFVNLGKNEDTRRRGVNSALRFGCGDSLNAMNSAFVFEFRPRAVSGLSRVGLYCELYIFEAAEIAVGAVENLDAPTTTVGVLGVHAKQVGGEQSTFRTTFTTLNLHDDVSTVVGITRDEQTTKLLFELGDARFHWRNLRSEHLVILGEFLGCREIVAGRGQRFVRCDDLIQLRITAIEFLRACRIRVNRRISEFHLKSDVFRDEAVD</sequence>